<sequence length="269" mass="29525">MQNYVKSSWDFSELTALITDAIGRSSMSSKKDLMPKRVGALRTLDSFSLADDLCHLPLILLVIPVTLILVPMQFNIQALHLPKILFPAVAQWGCCGEMFASFACLRSCNQGIWAKSGAYVLLRFANLYLNYGAMFHRLEGRTVSPTQGGTSLATTGVGTGSLDGSANDTQISSSRPAPYDTDQRNGVDSEDDKLGYSESSEKSLATKVAYGLTYAQPPSEDEDVCPTCLDEYTPENPKITTRCSHHFHLGCIYEWLERSESCPICGKVR</sequence>
<dbReference type="PANTHER" id="PTHR46463">
    <property type="entry name" value="ZINC FINGER, RING/FYVE/PHD-TYPE"/>
    <property type="match status" value="1"/>
</dbReference>
<dbReference type="EMBL" id="CAWUPB010000994">
    <property type="protein sequence ID" value="CAK7336030.1"/>
    <property type="molecule type" value="Genomic_DNA"/>
</dbReference>
<keyword evidence="10" id="KW-1133">Transmembrane helix</keyword>
<evidence type="ECO:0000313" key="13">
    <source>
        <dbReference type="Proteomes" id="UP001314170"/>
    </source>
</evidence>
<keyword evidence="10" id="KW-0472">Membrane</keyword>
<evidence type="ECO:0000256" key="4">
    <source>
        <dbReference type="ARBA" id="ARBA00022723"/>
    </source>
</evidence>
<organism evidence="12 13">
    <name type="scientific">Dovyalis caffra</name>
    <dbReference type="NCBI Taxonomy" id="77055"/>
    <lineage>
        <taxon>Eukaryota</taxon>
        <taxon>Viridiplantae</taxon>
        <taxon>Streptophyta</taxon>
        <taxon>Embryophyta</taxon>
        <taxon>Tracheophyta</taxon>
        <taxon>Spermatophyta</taxon>
        <taxon>Magnoliopsida</taxon>
        <taxon>eudicotyledons</taxon>
        <taxon>Gunneridae</taxon>
        <taxon>Pentapetalae</taxon>
        <taxon>rosids</taxon>
        <taxon>fabids</taxon>
        <taxon>Malpighiales</taxon>
        <taxon>Salicaceae</taxon>
        <taxon>Flacourtieae</taxon>
        <taxon>Dovyalis</taxon>
    </lineage>
</organism>
<comment type="caution">
    <text evidence="12">The sequence shown here is derived from an EMBL/GenBank/DDBJ whole genome shotgun (WGS) entry which is preliminary data.</text>
</comment>
<evidence type="ECO:0000256" key="6">
    <source>
        <dbReference type="ARBA" id="ARBA00022786"/>
    </source>
</evidence>
<evidence type="ECO:0000256" key="7">
    <source>
        <dbReference type="ARBA" id="ARBA00022833"/>
    </source>
</evidence>
<dbReference type="CDD" id="cd23116">
    <property type="entry name" value="RING-H2_AIRP1-like"/>
    <property type="match status" value="1"/>
</dbReference>
<dbReference type="FunFam" id="3.30.40.10:FF:000521">
    <property type="entry name" value="RING/U-box superfamily protein"/>
    <property type="match status" value="1"/>
</dbReference>
<dbReference type="SUPFAM" id="SSF57850">
    <property type="entry name" value="RING/U-box"/>
    <property type="match status" value="1"/>
</dbReference>
<feature type="compositionally biased region" description="Polar residues" evidence="9">
    <location>
        <begin position="146"/>
        <end position="175"/>
    </location>
</feature>
<feature type="region of interest" description="Disordered" evidence="9">
    <location>
        <begin position="146"/>
        <end position="200"/>
    </location>
</feature>
<evidence type="ECO:0000256" key="8">
    <source>
        <dbReference type="PROSITE-ProRule" id="PRU00175"/>
    </source>
</evidence>
<evidence type="ECO:0000256" key="9">
    <source>
        <dbReference type="SAM" id="MobiDB-lite"/>
    </source>
</evidence>
<keyword evidence="6" id="KW-0833">Ubl conjugation pathway</keyword>
<keyword evidence="5 8" id="KW-0863">Zinc-finger</keyword>
<dbReference type="SMART" id="SM00184">
    <property type="entry name" value="RING"/>
    <property type="match status" value="1"/>
</dbReference>
<dbReference type="InterPro" id="IPR001841">
    <property type="entry name" value="Znf_RING"/>
</dbReference>
<dbReference type="EC" id="2.3.2.27" evidence="2"/>
<accession>A0AAV1RGZ7</accession>
<keyword evidence="10" id="KW-0812">Transmembrane</keyword>
<keyword evidence="13" id="KW-1185">Reference proteome</keyword>
<evidence type="ECO:0000256" key="5">
    <source>
        <dbReference type="ARBA" id="ARBA00022771"/>
    </source>
</evidence>
<evidence type="ECO:0000256" key="2">
    <source>
        <dbReference type="ARBA" id="ARBA00012483"/>
    </source>
</evidence>
<evidence type="ECO:0000256" key="1">
    <source>
        <dbReference type="ARBA" id="ARBA00000900"/>
    </source>
</evidence>
<evidence type="ECO:0000256" key="3">
    <source>
        <dbReference type="ARBA" id="ARBA00022679"/>
    </source>
</evidence>
<dbReference type="GO" id="GO:0008270">
    <property type="term" value="F:zinc ion binding"/>
    <property type="evidence" value="ECO:0007669"/>
    <property type="project" value="UniProtKB-KW"/>
</dbReference>
<gene>
    <name evidence="12" type="ORF">DCAF_LOCUS11034</name>
</gene>
<keyword evidence="4" id="KW-0479">Metal-binding</keyword>
<evidence type="ECO:0000313" key="12">
    <source>
        <dbReference type="EMBL" id="CAK7336030.1"/>
    </source>
</evidence>
<reference evidence="12 13" key="1">
    <citation type="submission" date="2024-01" db="EMBL/GenBank/DDBJ databases">
        <authorList>
            <person name="Waweru B."/>
        </authorList>
    </citation>
    <scope>NUCLEOTIDE SEQUENCE [LARGE SCALE GENOMIC DNA]</scope>
</reference>
<comment type="catalytic activity">
    <reaction evidence="1">
        <text>S-ubiquitinyl-[E2 ubiquitin-conjugating enzyme]-L-cysteine + [acceptor protein]-L-lysine = [E2 ubiquitin-conjugating enzyme]-L-cysteine + N(6)-ubiquitinyl-[acceptor protein]-L-lysine.</text>
        <dbReference type="EC" id="2.3.2.27"/>
    </reaction>
</comment>
<dbReference type="GO" id="GO:0061630">
    <property type="term" value="F:ubiquitin protein ligase activity"/>
    <property type="evidence" value="ECO:0007669"/>
    <property type="project" value="UniProtKB-EC"/>
</dbReference>
<dbReference type="PROSITE" id="PS50089">
    <property type="entry name" value="ZF_RING_2"/>
    <property type="match status" value="1"/>
</dbReference>
<dbReference type="Gene3D" id="3.30.40.10">
    <property type="entry name" value="Zinc/RING finger domain, C3HC4 (zinc finger)"/>
    <property type="match status" value="1"/>
</dbReference>
<keyword evidence="7" id="KW-0862">Zinc</keyword>
<dbReference type="Pfam" id="PF13639">
    <property type="entry name" value="zf-RING_2"/>
    <property type="match status" value="1"/>
</dbReference>
<evidence type="ECO:0000259" key="11">
    <source>
        <dbReference type="PROSITE" id="PS50089"/>
    </source>
</evidence>
<feature type="domain" description="RING-type" evidence="11">
    <location>
        <begin position="225"/>
        <end position="265"/>
    </location>
</feature>
<feature type="transmembrane region" description="Helical" evidence="10">
    <location>
        <begin position="56"/>
        <end position="76"/>
    </location>
</feature>
<name>A0AAV1RGZ7_9ROSI</name>
<evidence type="ECO:0000256" key="10">
    <source>
        <dbReference type="SAM" id="Phobius"/>
    </source>
</evidence>
<feature type="compositionally biased region" description="Basic and acidic residues" evidence="9">
    <location>
        <begin position="181"/>
        <end position="200"/>
    </location>
</feature>
<dbReference type="AlphaFoldDB" id="A0AAV1RGZ7"/>
<protein>
    <recommendedName>
        <fullName evidence="2">RING-type E3 ubiquitin transferase</fullName>
        <ecNumber evidence="2">2.3.2.27</ecNumber>
    </recommendedName>
</protein>
<keyword evidence="3" id="KW-0808">Transferase</keyword>
<proteinExistence type="predicted"/>
<dbReference type="Proteomes" id="UP001314170">
    <property type="component" value="Unassembled WGS sequence"/>
</dbReference>
<dbReference type="PANTHER" id="PTHR46463:SF10">
    <property type="entry name" value="OS01G0926200 PROTEIN"/>
    <property type="match status" value="1"/>
</dbReference>
<dbReference type="InterPro" id="IPR013083">
    <property type="entry name" value="Znf_RING/FYVE/PHD"/>
</dbReference>